<evidence type="ECO:0000256" key="9">
    <source>
        <dbReference type="ARBA" id="ARBA00022777"/>
    </source>
</evidence>
<dbReference type="SUPFAM" id="SSF56112">
    <property type="entry name" value="Protein kinase-like (PK-like)"/>
    <property type="match status" value="1"/>
</dbReference>
<name>A0AAP0KHQ5_9MAGN</name>
<organism evidence="19 20">
    <name type="scientific">Stephania yunnanensis</name>
    <dbReference type="NCBI Taxonomy" id="152371"/>
    <lineage>
        <taxon>Eukaryota</taxon>
        <taxon>Viridiplantae</taxon>
        <taxon>Streptophyta</taxon>
        <taxon>Embryophyta</taxon>
        <taxon>Tracheophyta</taxon>
        <taxon>Spermatophyta</taxon>
        <taxon>Magnoliopsida</taxon>
        <taxon>Ranunculales</taxon>
        <taxon>Menispermaceae</taxon>
        <taxon>Menispermoideae</taxon>
        <taxon>Cissampelideae</taxon>
        <taxon>Stephania</taxon>
    </lineage>
</organism>
<dbReference type="PROSITE" id="PS50011">
    <property type="entry name" value="PROTEIN_KINASE_DOM"/>
    <property type="match status" value="1"/>
</dbReference>
<dbReference type="PANTHER" id="PTHR27002:SF980">
    <property type="entry name" value="CYSTEINE-RICH RECEPTOR-LIKE PROTEIN KINASE 10 ISOFORM X1"/>
    <property type="match status" value="1"/>
</dbReference>
<protein>
    <submittedName>
        <fullName evidence="19">Uncharacterized protein</fullName>
    </submittedName>
</protein>
<dbReference type="GO" id="GO:0004674">
    <property type="term" value="F:protein serine/threonine kinase activity"/>
    <property type="evidence" value="ECO:0007669"/>
    <property type="project" value="UniProtKB-KW"/>
</dbReference>
<dbReference type="InterPro" id="IPR038408">
    <property type="entry name" value="GNK2_sf"/>
</dbReference>
<evidence type="ECO:0000256" key="10">
    <source>
        <dbReference type="ARBA" id="ARBA00022840"/>
    </source>
</evidence>
<gene>
    <name evidence="19" type="ORF">Syun_010232</name>
</gene>
<dbReference type="Proteomes" id="UP001420932">
    <property type="component" value="Unassembled WGS sequence"/>
</dbReference>
<evidence type="ECO:0000256" key="12">
    <source>
        <dbReference type="ARBA" id="ARBA00023136"/>
    </source>
</evidence>
<dbReference type="SMART" id="SM00220">
    <property type="entry name" value="S_TKc"/>
    <property type="match status" value="1"/>
</dbReference>
<dbReference type="FunFam" id="3.30.200.20:FF:000142">
    <property type="entry name" value="Cysteine-rich receptor-like protein kinase 10"/>
    <property type="match status" value="1"/>
</dbReference>
<evidence type="ECO:0000313" key="20">
    <source>
        <dbReference type="Proteomes" id="UP001420932"/>
    </source>
</evidence>
<keyword evidence="9" id="KW-0418">Kinase</keyword>
<feature type="domain" description="Gnk2-homologous" evidence="18">
    <location>
        <begin position="51"/>
        <end position="155"/>
    </location>
</feature>
<comment type="caution">
    <text evidence="19">The sequence shown here is derived from an EMBL/GenBank/DDBJ whole genome shotgun (WGS) entry which is preliminary data.</text>
</comment>
<dbReference type="PROSITE" id="PS00108">
    <property type="entry name" value="PROTEIN_KINASE_ST"/>
    <property type="match status" value="1"/>
</dbReference>
<dbReference type="PANTHER" id="PTHR27002">
    <property type="entry name" value="RECEPTOR-LIKE SERINE/THREONINE-PROTEIN KINASE SD1-8"/>
    <property type="match status" value="1"/>
</dbReference>
<dbReference type="InterPro" id="IPR017441">
    <property type="entry name" value="Protein_kinase_ATP_BS"/>
</dbReference>
<evidence type="ECO:0000256" key="7">
    <source>
        <dbReference type="ARBA" id="ARBA00022737"/>
    </source>
</evidence>
<feature type="domain" description="Protein kinase" evidence="17">
    <location>
        <begin position="363"/>
        <end position="649"/>
    </location>
</feature>
<evidence type="ECO:0000256" key="16">
    <source>
        <dbReference type="SAM" id="Phobius"/>
    </source>
</evidence>
<dbReference type="PROSITE" id="PS51473">
    <property type="entry name" value="GNK2"/>
    <property type="match status" value="2"/>
</dbReference>
<dbReference type="InterPro" id="IPR008271">
    <property type="entry name" value="Ser/Thr_kinase_AS"/>
</dbReference>
<dbReference type="Gene3D" id="3.30.430.20">
    <property type="entry name" value="Gnk2 domain, C-X8-C-X2-C motif"/>
    <property type="match status" value="2"/>
</dbReference>
<evidence type="ECO:0000259" key="17">
    <source>
        <dbReference type="PROSITE" id="PS50011"/>
    </source>
</evidence>
<proteinExistence type="predicted"/>
<keyword evidence="12 16" id="KW-0472">Membrane</keyword>
<reference evidence="19 20" key="1">
    <citation type="submission" date="2024-01" db="EMBL/GenBank/DDBJ databases">
        <title>Genome assemblies of Stephania.</title>
        <authorList>
            <person name="Yang L."/>
        </authorList>
    </citation>
    <scope>NUCLEOTIDE SEQUENCE [LARGE SCALE GENOMIC DNA]</scope>
    <source>
        <strain evidence="19">YNDBR</strain>
        <tissue evidence="19">Leaf</tissue>
    </source>
</reference>
<dbReference type="Pfam" id="PF07714">
    <property type="entry name" value="PK_Tyr_Ser-Thr"/>
    <property type="match status" value="1"/>
</dbReference>
<keyword evidence="8 15" id="KW-0547">Nucleotide-binding</keyword>
<dbReference type="GO" id="GO:0009737">
    <property type="term" value="P:response to abscisic acid"/>
    <property type="evidence" value="ECO:0007669"/>
    <property type="project" value="UniProtKB-ARBA"/>
</dbReference>
<evidence type="ECO:0000259" key="18">
    <source>
        <dbReference type="PROSITE" id="PS51473"/>
    </source>
</evidence>
<dbReference type="Pfam" id="PF01657">
    <property type="entry name" value="Stress-antifung"/>
    <property type="match status" value="2"/>
</dbReference>
<evidence type="ECO:0000256" key="3">
    <source>
        <dbReference type="ARBA" id="ARBA00022553"/>
    </source>
</evidence>
<dbReference type="GO" id="GO:0005524">
    <property type="term" value="F:ATP binding"/>
    <property type="evidence" value="ECO:0007669"/>
    <property type="project" value="UniProtKB-UniRule"/>
</dbReference>
<dbReference type="AlphaFoldDB" id="A0AAP0KHQ5"/>
<evidence type="ECO:0000256" key="13">
    <source>
        <dbReference type="ARBA" id="ARBA00023170"/>
    </source>
</evidence>
<dbReference type="GO" id="GO:0005886">
    <property type="term" value="C:plasma membrane"/>
    <property type="evidence" value="ECO:0007669"/>
    <property type="project" value="TreeGrafter"/>
</dbReference>
<evidence type="ECO:0000256" key="4">
    <source>
        <dbReference type="ARBA" id="ARBA00022679"/>
    </source>
</evidence>
<dbReference type="InterPro" id="IPR002902">
    <property type="entry name" value="GNK2"/>
</dbReference>
<accession>A0AAP0KHQ5</accession>
<evidence type="ECO:0000256" key="14">
    <source>
        <dbReference type="ARBA" id="ARBA00023180"/>
    </source>
</evidence>
<evidence type="ECO:0000256" key="5">
    <source>
        <dbReference type="ARBA" id="ARBA00022692"/>
    </source>
</evidence>
<dbReference type="CDD" id="cd14066">
    <property type="entry name" value="STKc_IRAK"/>
    <property type="match status" value="1"/>
</dbReference>
<keyword evidence="14" id="KW-0325">Glycoprotein</keyword>
<keyword evidence="5 16" id="KW-0812">Transmembrane</keyword>
<dbReference type="InterPro" id="IPR001245">
    <property type="entry name" value="Ser-Thr/Tyr_kinase_cat_dom"/>
</dbReference>
<evidence type="ECO:0000256" key="11">
    <source>
        <dbReference type="ARBA" id="ARBA00022989"/>
    </source>
</evidence>
<dbReference type="Gene3D" id="3.30.200.20">
    <property type="entry name" value="Phosphorylase Kinase, domain 1"/>
    <property type="match status" value="1"/>
</dbReference>
<evidence type="ECO:0000313" key="19">
    <source>
        <dbReference type="EMBL" id="KAK9151923.1"/>
    </source>
</evidence>
<keyword evidence="4" id="KW-0808">Transferase</keyword>
<keyword evidence="20" id="KW-1185">Reference proteome</keyword>
<comment type="subcellular location">
    <subcellularLocation>
        <location evidence="1">Membrane</location>
        <topology evidence="1">Single-pass membrane protein</topology>
    </subcellularLocation>
</comment>
<evidence type="ECO:0000256" key="8">
    <source>
        <dbReference type="ARBA" id="ARBA00022741"/>
    </source>
</evidence>
<evidence type="ECO:0000256" key="2">
    <source>
        <dbReference type="ARBA" id="ARBA00022527"/>
    </source>
</evidence>
<keyword evidence="2" id="KW-0723">Serine/threonine-protein kinase</keyword>
<keyword evidence="10 15" id="KW-0067">ATP-binding</keyword>
<keyword evidence="3" id="KW-0597">Phosphoprotein</keyword>
<dbReference type="FunFam" id="1.10.510.10:FF:000343">
    <property type="entry name" value="Cysteine-rich receptor-like protein kinase 28"/>
    <property type="match status" value="1"/>
</dbReference>
<keyword evidence="13" id="KW-0675">Receptor</keyword>
<dbReference type="CDD" id="cd23509">
    <property type="entry name" value="Gnk2-like"/>
    <property type="match status" value="2"/>
</dbReference>
<sequence>MRDDREAMRDGERRSEAVRALRGGGVKVCLLSEEIGDEPLRENLGDDTEEELIKDLCSNYDNSTRGKRFRTNLNLIFPSLISNGSRDYGFFNASSGINVPDAAYGLVQCRGDLSKEVCEGCLKFAAKNISSRCPEGRRAFIRYENCILRYSDEPFFSRVDTNQTRLLPSPNFASDGYLLRRQVESLMSRLTSEAASNASKFAIGSISYTDPKPIYGMVQCTRDLSEKDCLSCIQEMIKGVYYACRGKEGCRVTCPSCVVRYEVDAFSDRFILTPIPPPASWSSSNVNATSGKDDKSWMKAALIAVPLVEGVLLLFAFSVAYSMLRRKINKGHNISGIIGDDIERAAEFLHFDFGLIKSATGNFSTSNKLGQGGFGSVYKGQLSNGQEIAVKRLSTNSRQGSEEFKNEVMLLHKLQHRNLVKLLGFCLKGKEELLIYEYVTNGSLDKYLFDPTKKSDSDWETRYKIIRGIARGILYLHEDSRLRIIHRDLKASNILLDDEMNPRISDFGMARLFGVDQTHDETKRVAGTLGYMAPEYVVRGIFSAKSDVYSFGVLLLEIISGEKNINVNQSGYTEDLLSKVWQHWREGTALEFLDQSLSSDASIEVIKCIHIGLLCIQKNIEDRPTMASVVLMLDSNSGTLPNPSPPPFVLGSESAMSELEFGRSTINEAQTHISLS</sequence>
<evidence type="ECO:0000256" key="1">
    <source>
        <dbReference type="ARBA" id="ARBA00004167"/>
    </source>
</evidence>
<dbReference type="PROSITE" id="PS00107">
    <property type="entry name" value="PROTEIN_KINASE_ATP"/>
    <property type="match status" value="1"/>
</dbReference>
<feature type="binding site" evidence="15">
    <location>
        <position position="391"/>
    </location>
    <ligand>
        <name>ATP</name>
        <dbReference type="ChEBI" id="CHEBI:30616"/>
    </ligand>
</feature>
<keyword evidence="11 16" id="KW-1133">Transmembrane helix</keyword>
<keyword evidence="7" id="KW-0677">Repeat</keyword>
<feature type="transmembrane region" description="Helical" evidence="16">
    <location>
        <begin position="300"/>
        <end position="324"/>
    </location>
</feature>
<keyword evidence="6" id="KW-0732">Signal</keyword>
<dbReference type="InterPro" id="IPR011009">
    <property type="entry name" value="Kinase-like_dom_sf"/>
</dbReference>
<feature type="domain" description="Gnk2-homologous" evidence="18">
    <location>
        <begin position="161"/>
        <end position="266"/>
    </location>
</feature>
<evidence type="ECO:0000256" key="15">
    <source>
        <dbReference type="PROSITE-ProRule" id="PRU10141"/>
    </source>
</evidence>
<dbReference type="InterPro" id="IPR000719">
    <property type="entry name" value="Prot_kinase_dom"/>
</dbReference>
<dbReference type="EMBL" id="JBBNAF010000004">
    <property type="protein sequence ID" value="KAK9151923.1"/>
    <property type="molecule type" value="Genomic_DNA"/>
</dbReference>
<dbReference type="Gene3D" id="1.10.510.10">
    <property type="entry name" value="Transferase(Phosphotransferase) domain 1"/>
    <property type="match status" value="1"/>
</dbReference>
<evidence type="ECO:0000256" key="6">
    <source>
        <dbReference type="ARBA" id="ARBA00022729"/>
    </source>
</evidence>